<dbReference type="RefSeq" id="WP_336558393.1">
    <property type="nucleotide sequence ID" value="NZ_JBBAYL010000008.1"/>
</dbReference>
<dbReference type="EMBL" id="JBBAYM010000017">
    <property type="protein sequence ID" value="MEI5612456.1"/>
    <property type="molecule type" value="Genomic_DNA"/>
</dbReference>
<dbReference type="Pfam" id="PF25310">
    <property type="entry name" value="VG15"/>
    <property type="match status" value="1"/>
</dbReference>
<evidence type="ECO:0008006" key="3">
    <source>
        <dbReference type="Google" id="ProtNLM"/>
    </source>
</evidence>
<dbReference type="InterPro" id="IPR057369">
    <property type="entry name" value="VG15"/>
</dbReference>
<gene>
    <name evidence="1" type="ORF">WB403_25190</name>
</gene>
<comment type="caution">
    <text evidence="1">The sequence shown here is derived from an EMBL/GenBank/DDBJ whole genome shotgun (WGS) entry which is preliminary data.</text>
</comment>
<keyword evidence="2" id="KW-1185">Reference proteome</keyword>
<reference evidence="1 2" key="1">
    <citation type="submission" date="2024-03" db="EMBL/GenBank/DDBJ databases">
        <title>First Report of Pectobacterium brasiliscabiei causing potato scab in china.</title>
        <authorList>
            <person name="Handique U."/>
        </authorList>
    </citation>
    <scope>NUCLEOTIDE SEQUENCE [LARGE SCALE GENOMIC DNA]</scope>
    <source>
        <strain evidence="1 2">ZRIMU1503</strain>
    </source>
</reference>
<evidence type="ECO:0000313" key="1">
    <source>
        <dbReference type="EMBL" id="MEI5612456.1"/>
    </source>
</evidence>
<dbReference type="Proteomes" id="UP001365781">
    <property type="component" value="Unassembled WGS sequence"/>
</dbReference>
<sequence length="351" mass="38688">MADDGGRLTEQHRLAQARIAAEAARAALEGWRQVSPTNLEESAGRWLGESVRAQRRFRGRSRKLSAAYNRLLRALRIGRTLPPLPGEPVIDAQAGYSLRQLRDDFAAASGQPQPSEADDAQAVPVDDDFEWPDIDEEAEDRRATVSLVVTGPVRAERGLNQLQDTQTDRSRLDDPEFLAELNGLMNDAGALAASAADRDALMGGRDLLEAASRADRAVIGWARITAPNPCAFCALLASRGAVYRSEWAASFRGQLGRTGAVDRPAGWESWTPEQLARWEAGRGIQRYHDNCHCTVVPIYSREDWLPEESQAFRELYEESTRGLGGAEARRAFSAAIEARRRRAQARGVSVR</sequence>
<name>A0ABU8GGY6_9ACTN</name>
<proteinExistence type="predicted"/>
<organism evidence="1 2">
    <name type="scientific">Streptomyces brasiliscabiei</name>
    <dbReference type="NCBI Taxonomy" id="2736302"/>
    <lineage>
        <taxon>Bacteria</taxon>
        <taxon>Bacillati</taxon>
        <taxon>Actinomycetota</taxon>
        <taxon>Actinomycetes</taxon>
        <taxon>Kitasatosporales</taxon>
        <taxon>Streptomycetaceae</taxon>
        <taxon>Streptomyces</taxon>
    </lineage>
</organism>
<accession>A0ABU8GGY6</accession>
<evidence type="ECO:0000313" key="2">
    <source>
        <dbReference type="Proteomes" id="UP001365781"/>
    </source>
</evidence>
<protein>
    <recommendedName>
        <fullName evidence="3">Capsid maturation protease</fullName>
    </recommendedName>
</protein>